<dbReference type="InterPro" id="IPR007581">
    <property type="entry name" value="Endonuclease-V"/>
</dbReference>
<proteinExistence type="predicted"/>
<dbReference type="GO" id="GO:0016891">
    <property type="term" value="F:RNA endonuclease activity producing 5'-phosphomonoesters, hydrolytic mechanism"/>
    <property type="evidence" value="ECO:0007669"/>
    <property type="project" value="TreeGrafter"/>
</dbReference>
<dbReference type="EMBL" id="HE573026">
    <property type="protein sequence ID" value="CCC51635.1"/>
    <property type="molecule type" value="Genomic_DNA"/>
</dbReference>
<dbReference type="GO" id="GO:0003727">
    <property type="term" value="F:single-stranded RNA binding"/>
    <property type="evidence" value="ECO:0007669"/>
    <property type="project" value="TreeGrafter"/>
</dbReference>
<dbReference type="Gene3D" id="3.30.2170.10">
    <property type="entry name" value="archaeoglobus fulgidus dsm 4304 superfamily"/>
    <property type="match status" value="1"/>
</dbReference>
<dbReference type="VEuPathDB" id="TriTrypDB:TvY486_1006820"/>
<reference evidence="6" key="1">
    <citation type="journal article" date="2012" name="Proc. Natl. Acad. Sci. U.S.A.">
        <title>Antigenic diversity is generated by distinct evolutionary mechanisms in African trypanosome species.</title>
        <authorList>
            <person name="Jackson A.P."/>
            <person name="Berry A."/>
            <person name="Aslett M."/>
            <person name="Allison H.C."/>
            <person name="Burton P."/>
            <person name="Vavrova-Anderson J."/>
            <person name="Brown R."/>
            <person name="Browne H."/>
            <person name="Corton N."/>
            <person name="Hauser H."/>
            <person name="Gamble J."/>
            <person name="Gilderthorp R."/>
            <person name="Marcello L."/>
            <person name="McQuillan J."/>
            <person name="Otto T.D."/>
            <person name="Quail M.A."/>
            <person name="Sanders M.J."/>
            <person name="van Tonder A."/>
            <person name="Ginger M.L."/>
            <person name="Field M.C."/>
            <person name="Barry J.D."/>
            <person name="Hertz-Fowler C."/>
            <person name="Berriman M."/>
        </authorList>
    </citation>
    <scope>NUCLEOTIDE SEQUENCE</scope>
    <source>
        <strain evidence="6">Y486</strain>
    </source>
</reference>
<keyword evidence="2" id="KW-0963">Cytoplasm</keyword>
<evidence type="ECO:0000256" key="4">
    <source>
        <dbReference type="ARBA" id="ARBA00022759"/>
    </source>
</evidence>
<protein>
    <submittedName>
        <fullName evidence="6">Putative endonuclease V</fullName>
    </submittedName>
</protein>
<organism evidence="6">
    <name type="scientific">Trypanosoma vivax (strain Y486)</name>
    <dbReference type="NCBI Taxonomy" id="1055687"/>
    <lineage>
        <taxon>Eukaryota</taxon>
        <taxon>Discoba</taxon>
        <taxon>Euglenozoa</taxon>
        <taxon>Kinetoplastea</taxon>
        <taxon>Metakinetoplastina</taxon>
        <taxon>Trypanosomatida</taxon>
        <taxon>Trypanosomatidae</taxon>
        <taxon>Trypanosoma</taxon>
        <taxon>Duttonella</taxon>
    </lineage>
</organism>
<dbReference type="OMA" id="NACAHTL"/>
<evidence type="ECO:0000256" key="2">
    <source>
        <dbReference type="ARBA" id="ARBA00022490"/>
    </source>
</evidence>
<accession>G0U6X8</accession>
<dbReference type="AlphaFoldDB" id="G0U6X8"/>
<gene>
    <name evidence="6" type="ORF">TVY486_1006820</name>
</gene>
<evidence type="ECO:0000256" key="1">
    <source>
        <dbReference type="ARBA" id="ARBA00004496"/>
    </source>
</evidence>
<dbReference type="PANTHER" id="PTHR28511">
    <property type="entry name" value="ENDONUCLEASE V"/>
    <property type="match status" value="1"/>
</dbReference>
<evidence type="ECO:0000256" key="5">
    <source>
        <dbReference type="ARBA" id="ARBA00022801"/>
    </source>
</evidence>
<keyword evidence="4 6" id="KW-0255">Endonuclease</keyword>
<dbReference type="PANTHER" id="PTHR28511:SF1">
    <property type="entry name" value="ENDONUCLEASE V"/>
    <property type="match status" value="1"/>
</dbReference>
<keyword evidence="5" id="KW-0378">Hydrolase</keyword>
<dbReference type="GO" id="GO:0006281">
    <property type="term" value="P:DNA repair"/>
    <property type="evidence" value="ECO:0007669"/>
    <property type="project" value="InterPro"/>
</dbReference>
<evidence type="ECO:0000256" key="3">
    <source>
        <dbReference type="ARBA" id="ARBA00022722"/>
    </source>
</evidence>
<keyword evidence="3" id="KW-0540">Nuclease</keyword>
<evidence type="ECO:0000313" key="6">
    <source>
        <dbReference type="EMBL" id="CCC51635.1"/>
    </source>
</evidence>
<dbReference type="CDD" id="cd06559">
    <property type="entry name" value="Endonuclease_V"/>
    <property type="match status" value="1"/>
</dbReference>
<dbReference type="Pfam" id="PF04493">
    <property type="entry name" value="Endonuclease_5"/>
    <property type="match status" value="1"/>
</dbReference>
<comment type="subcellular location">
    <subcellularLocation>
        <location evidence="1">Cytoplasm</location>
    </subcellularLocation>
</comment>
<sequence length="325" mass="35882">MREESCGVNVQQDGELLSTGTKDGWVETQKKIASRVRVPHSPSETREHFIASKETTHFSTFAFPWHALKNLALATLGPRLSRAIEQRVQTASCLPELRHIGGCDVSFIPGSRTAVACLVVLRYPSLERCSTLLHCCEVTEPYIPGYLAFREAEPLMELFRRARVELEQEGCYPQLLLVDGCGVHHPLRCGLASHLGVLLDIPTIGCAKNFMAVDGLSRKVVHELFEEGLRTSLTSGDVHRGDSAGPFAIPIVGESGQLWCYAATPNCHVRKAIYISPGHRVGFEEAAVLTLSVCRYRVPEPIRMADIISRTHVRKIMARGSTSRA</sequence>
<name>G0U6X8_TRYVY</name>
<dbReference type="GO" id="GO:0005737">
    <property type="term" value="C:cytoplasm"/>
    <property type="evidence" value="ECO:0007669"/>
    <property type="project" value="UniProtKB-SubCell"/>
</dbReference>
<dbReference type="GO" id="GO:0005730">
    <property type="term" value="C:nucleolus"/>
    <property type="evidence" value="ECO:0007669"/>
    <property type="project" value="TreeGrafter"/>
</dbReference>